<proteinExistence type="predicted"/>
<accession>K7LRM5</accession>
<dbReference type="AlphaFoldDB" id="K7LRM5"/>
<name>K7LRM5_SOYBN</name>
<dbReference type="InParanoid" id="K7LRM5"/>
<evidence type="ECO:0000313" key="3">
    <source>
        <dbReference type="Proteomes" id="UP000008827"/>
    </source>
</evidence>
<reference evidence="1 2" key="1">
    <citation type="journal article" date="2010" name="Nature">
        <title>Genome sequence of the palaeopolyploid soybean.</title>
        <authorList>
            <person name="Schmutz J."/>
            <person name="Cannon S.B."/>
            <person name="Schlueter J."/>
            <person name="Ma J."/>
            <person name="Mitros T."/>
            <person name="Nelson W."/>
            <person name="Hyten D.L."/>
            <person name="Song Q."/>
            <person name="Thelen J.J."/>
            <person name="Cheng J."/>
            <person name="Xu D."/>
            <person name="Hellsten U."/>
            <person name="May G.D."/>
            <person name="Yu Y."/>
            <person name="Sakurai T."/>
            <person name="Umezawa T."/>
            <person name="Bhattacharyya M.K."/>
            <person name="Sandhu D."/>
            <person name="Valliyodan B."/>
            <person name="Lindquist E."/>
            <person name="Peto M."/>
            <person name="Grant D."/>
            <person name="Shu S."/>
            <person name="Goodstein D."/>
            <person name="Barry K."/>
            <person name="Futrell-Griggs M."/>
            <person name="Abernathy B."/>
            <person name="Du J."/>
            <person name="Tian Z."/>
            <person name="Zhu L."/>
            <person name="Gill N."/>
            <person name="Joshi T."/>
            <person name="Libault M."/>
            <person name="Sethuraman A."/>
            <person name="Zhang X.-C."/>
            <person name="Shinozaki K."/>
            <person name="Nguyen H.T."/>
            <person name="Wing R.A."/>
            <person name="Cregan P."/>
            <person name="Specht J."/>
            <person name="Grimwood J."/>
            <person name="Rokhsar D."/>
            <person name="Stacey G."/>
            <person name="Shoemaker R.C."/>
            <person name="Jackson S.A."/>
        </authorList>
    </citation>
    <scope>NUCLEOTIDE SEQUENCE</scope>
    <source>
        <strain evidence="2">cv. Williams 82</strain>
        <tissue evidence="1">Callus</tissue>
    </source>
</reference>
<dbReference type="Gramene" id="KRH31050">
    <property type="protein sequence ID" value="KRH31050"/>
    <property type="gene ID" value="GLYMA_11G224300"/>
</dbReference>
<reference evidence="1" key="3">
    <citation type="submission" date="2018-07" db="EMBL/GenBank/DDBJ databases">
        <title>WGS assembly of Glycine max.</title>
        <authorList>
            <person name="Schmutz J."/>
            <person name="Cannon S."/>
            <person name="Schlueter J."/>
            <person name="Ma J."/>
            <person name="Mitros T."/>
            <person name="Nelson W."/>
            <person name="Hyten D."/>
            <person name="Song Q."/>
            <person name="Thelen J."/>
            <person name="Cheng J."/>
            <person name="Xu D."/>
            <person name="Hellsten U."/>
            <person name="May G."/>
            <person name="Yu Y."/>
            <person name="Sakurai T."/>
            <person name="Umezawa T."/>
            <person name="Bhattacharyya M."/>
            <person name="Sandhu D."/>
            <person name="Valliyodan B."/>
            <person name="Lindquist E."/>
            <person name="Peto M."/>
            <person name="Grant D."/>
            <person name="Shu S."/>
            <person name="Goodstein D."/>
            <person name="Barry K."/>
            <person name="Futrell-Griggs M."/>
            <person name="Abernathy B."/>
            <person name="Du J."/>
            <person name="Tian Z."/>
            <person name="Zhu L."/>
            <person name="Gill N."/>
            <person name="Joshi T."/>
            <person name="Libault M."/>
            <person name="Sethuraman A."/>
            <person name="Zhang X."/>
            <person name="Shinozaki K."/>
            <person name="Nguyen H."/>
            <person name="Wing R."/>
            <person name="Cregan P."/>
            <person name="Specht J."/>
            <person name="Grimwood J."/>
            <person name="Rokhsar D."/>
            <person name="Stacey G."/>
            <person name="Shoemaker R."/>
            <person name="Jackson S."/>
        </authorList>
    </citation>
    <scope>NUCLEOTIDE SEQUENCE</scope>
    <source>
        <tissue evidence="1">Callus</tissue>
    </source>
</reference>
<protein>
    <submittedName>
        <fullName evidence="1 2">Uncharacterized protein</fullName>
    </submittedName>
</protein>
<dbReference type="HOGENOM" id="CLU_2780863_0_0_1"/>
<dbReference type="SMR" id="K7LRM5"/>
<evidence type="ECO:0000313" key="1">
    <source>
        <dbReference type="EMBL" id="KRH31050.1"/>
    </source>
</evidence>
<evidence type="ECO:0000313" key="2">
    <source>
        <dbReference type="EnsemblPlants" id="KRH31050"/>
    </source>
</evidence>
<sequence length="69" mass="8238">MRTSRRKRTPFPSSSKLYSSVLRLLLLKLCLRLQDMRFFPLNISWKLYLRKLATLQIQDQEPTRLGGRT</sequence>
<organism evidence="1">
    <name type="scientific">Glycine max</name>
    <name type="common">Soybean</name>
    <name type="synonym">Glycine hispida</name>
    <dbReference type="NCBI Taxonomy" id="3847"/>
    <lineage>
        <taxon>Eukaryota</taxon>
        <taxon>Viridiplantae</taxon>
        <taxon>Streptophyta</taxon>
        <taxon>Embryophyta</taxon>
        <taxon>Tracheophyta</taxon>
        <taxon>Spermatophyta</taxon>
        <taxon>Magnoliopsida</taxon>
        <taxon>eudicotyledons</taxon>
        <taxon>Gunneridae</taxon>
        <taxon>Pentapetalae</taxon>
        <taxon>rosids</taxon>
        <taxon>fabids</taxon>
        <taxon>Fabales</taxon>
        <taxon>Fabaceae</taxon>
        <taxon>Papilionoideae</taxon>
        <taxon>50 kb inversion clade</taxon>
        <taxon>NPAAA clade</taxon>
        <taxon>indigoferoid/millettioid clade</taxon>
        <taxon>Phaseoleae</taxon>
        <taxon>Glycine</taxon>
        <taxon>Glycine subgen. Soja</taxon>
    </lineage>
</organism>
<keyword evidence="3" id="KW-1185">Reference proteome</keyword>
<gene>
    <name evidence="1" type="ORF">GLYMA_11G224300</name>
</gene>
<dbReference type="EnsemblPlants" id="KRH31050">
    <property type="protein sequence ID" value="KRH31050"/>
    <property type="gene ID" value="GLYMA_11G224300"/>
</dbReference>
<reference evidence="2" key="2">
    <citation type="submission" date="2018-02" db="UniProtKB">
        <authorList>
            <consortium name="EnsemblPlants"/>
        </authorList>
    </citation>
    <scope>IDENTIFICATION</scope>
    <source>
        <strain evidence="2">Williams 82</strain>
    </source>
</reference>
<dbReference type="EMBL" id="CM000844">
    <property type="protein sequence ID" value="KRH31050.1"/>
    <property type="molecule type" value="Genomic_DNA"/>
</dbReference>
<dbReference type="PaxDb" id="3847-GLYMA11G34606.1"/>
<dbReference type="Proteomes" id="UP000008827">
    <property type="component" value="Chromosome 11"/>
</dbReference>